<dbReference type="SUPFAM" id="SSF56925">
    <property type="entry name" value="OMPA-like"/>
    <property type="match status" value="1"/>
</dbReference>
<evidence type="ECO:0000313" key="2">
    <source>
        <dbReference type="Proteomes" id="UP001430954"/>
    </source>
</evidence>
<dbReference type="EMBL" id="JAINZW010000003">
    <property type="protein sequence ID" value="MBZ4039411.1"/>
    <property type="molecule type" value="Genomic_DNA"/>
</dbReference>
<dbReference type="RefSeq" id="WP_223675871.1">
    <property type="nucleotide sequence ID" value="NZ_JAINZW010000003.1"/>
</dbReference>
<dbReference type="InterPro" id="IPR011250">
    <property type="entry name" value="OMP/PagP_B-barrel"/>
</dbReference>
<accession>A0ABS7T6A3</accession>
<dbReference type="Proteomes" id="UP001430954">
    <property type="component" value="Unassembled WGS sequence"/>
</dbReference>
<gene>
    <name evidence="1" type="ORF">K6753_07675</name>
</gene>
<reference evidence="1 2" key="1">
    <citation type="submission" date="2021-09" db="EMBL/GenBank/DDBJ databases">
        <title>Lysobacter sp. 13A isolated from the river sediment.</title>
        <authorList>
            <person name="Liu H."/>
            <person name="Li S."/>
            <person name="Mao S."/>
        </authorList>
    </citation>
    <scope>NUCLEOTIDE SEQUENCE [LARGE SCALE GENOMIC DNA]</scope>
    <source>
        <strain evidence="1 2">13A</strain>
    </source>
</reference>
<name>A0ABS7T6A3_9GAMM</name>
<comment type="caution">
    <text evidence="1">The sequence shown here is derived from an EMBL/GenBank/DDBJ whole genome shotgun (WGS) entry which is preliminary data.</text>
</comment>
<evidence type="ECO:0008006" key="3">
    <source>
        <dbReference type="Google" id="ProtNLM"/>
    </source>
</evidence>
<protein>
    <recommendedName>
        <fullName evidence="3">Outer membrane protein beta-barrel domain-containing protein</fullName>
    </recommendedName>
</protein>
<proteinExistence type="predicted"/>
<evidence type="ECO:0000313" key="1">
    <source>
        <dbReference type="EMBL" id="MBZ4039411.1"/>
    </source>
</evidence>
<keyword evidence="2" id="KW-1185">Reference proteome</keyword>
<organism evidence="1 2">
    <name type="scientific">Novilysobacter selenitireducens</name>
    <dbReference type="NCBI Taxonomy" id="2872639"/>
    <lineage>
        <taxon>Bacteria</taxon>
        <taxon>Pseudomonadati</taxon>
        <taxon>Pseudomonadota</taxon>
        <taxon>Gammaproteobacteria</taxon>
        <taxon>Lysobacterales</taxon>
        <taxon>Lysobacteraceae</taxon>
        <taxon>Novilysobacter</taxon>
    </lineage>
</organism>
<sequence>MDTFSFRAGGYISTFDSELRADGEASNGTPIDLERDLDLDQDNAIAFLSATWRPFDRHEFGLAYYQDDVSASRQLQRDIVFDDTVYPASGTVRSDFDVSAYEASYVWWAASHERWAMGPRLGLVWYDIELSIALELDVDGNQTDGSVSDSVSADLPAPSIGGSWRWTPADQWRVSADAGYFAADVGDIDADVLFARGAVEWYPWERVGFWIDYTISDIDAEVDDSRLDGDFNFRDSGVRLGVAYRF</sequence>